<sequence>MSACLLGKRVRYDGGSLSVNDQVVARWMSEGRVVSVCPEVEAGMSIPRKPAEILASSGEDVLEGGVDVIEKGGNIVTDNFIEGASIALGLCRKFNIKVAVLAEFSPSCGSSAVYDGSFSGVKNPGMGVTAALLRKNGVQVFSQYEIVEAEKAVHSTNG</sequence>
<dbReference type="InterPro" id="IPR007553">
    <property type="entry name" value="2-thiour_desulf"/>
</dbReference>
<dbReference type="RefSeq" id="WP_011505346.1">
    <property type="nucleotide sequence ID" value="NC_007963.1"/>
</dbReference>
<dbReference type="GeneID" id="95336053"/>
<dbReference type="AlphaFoldDB" id="Q1R1K8"/>
<evidence type="ECO:0000313" key="2">
    <source>
        <dbReference type="Proteomes" id="UP000000239"/>
    </source>
</evidence>
<dbReference type="PANTHER" id="PTHR30087:SF1">
    <property type="entry name" value="HYPOTHETICAL CYTOSOLIC PROTEIN"/>
    <property type="match status" value="1"/>
</dbReference>
<name>Q1R1K8_CHRI1</name>
<dbReference type="Proteomes" id="UP000000239">
    <property type="component" value="Chromosome"/>
</dbReference>
<dbReference type="eggNOG" id="COG1683">
    <property type="taxonomic scope" value="Bacteria"/>
</dbReference>
<keyword evidence="2" id="KW-1185">Reference proteome</keyword>
<gene>
    <name evidence="1" type="ordered locus">Csal_0035</name>
</gene>
<proteinExistence type="predicted"/>
<dbReference type="HOGENOM" id="CLU_076318_1_1_6"/>
<organism evidence="1 2">
    <name type="scientific">Chromohalobacter israelensis (strain ATCC BAA-138 / DSM 3043 / CIP 106854 / NCIMB 13768 / 1H11)</name>
    <name type="common">Chromohalobacter salexigens</name>
    <dbReference type="NCBI Taxonomy" id="290398"/>
    <lineage>
        <taxon>Bacteria</taxon>
        <taxon>Pseudomonadati</taxon>
        <taxon>Pseudomonadota</taxon>
        <taxon>Gammaproteobacteria</taxon>
        <taxon>Oceanospirillales</taxon>
        <taxon>Halomonadaceae</taxon>
        <taxon>Chromohalobacter</taxon>
    </lineage>
</organism>
<evidence type="ECO:0000313" key="1">
    <source>
        <dbReference type="EMBL" id="ABE57400.1"/>
    </source>
</evidence>
<reference evidence="1 2" key="1">
    <citation type="journal article" date="2011" name="Stand. Genomic Sci.">
        <title>Complete genome sequence of the halophilic and highly halotolerant Chromohalobacter salexigens type strain (1H11(T)).</title>
        <authorList>
            <person name="Copeland A."/>
            <person name="O'Connor K."/>
            <person name="Lucas S."/>
            <person name="Lapidus A."/>
            <person name="Berry K.W."/>
            <person name="Detter J.C."/>
            <person name="Del Rio T.G."/>
            <person name="Hammon N."/>
            <person name="Dalin E."/>
            <person name="Tice H."/>
            <person name="Pitluck S."/>
            <person name="Bruce D."/>
            <person name="Goodwin L."/>
            <person name="Han C."/>
            <person name="Tapia R."/>
            <person name="Saunders E."/>
            <person name="Schmutz J."/>
            <person name="Brettin T."/>
            <person name="Larimer F."/>
            <person name="Land M."/>
            <person name="Hauser L."/>
            <person name="Vargas C."/>
            <person name="Nieto J.J."/>
            <person name="Kyrpides N.C."/>
            <person name="Ivanova N."/>
            <person name="Goker M."/>
            <person name="Klenk H.P."/>
            <person name="Csonka L.N."/>
            <person name="Woyke T."/>
        </authorList>
    </citation>
    <scope>NUCLEOTIDE SEQUENCE [LARGE SCALE GENOMIC DNA]</scope>
    <source>
        <strain evidence="2">ATCC BAA-138 / DSM 3043 / CIP 106854 / NCIMB 13768 / 1H11</strain>
    </source>
</reference>
<accession>Q1R1K8</accession>
<dbReference type="PANTHER" id="PTHR30087">
    <property type="entry name" value="INNER MEMBRANE PROTEIN"/>
    <property type="match status" value="1"/>
</dbReference>
<dbReference type="KEGG" id="csa:Csal_0035"/>
<dbReference type="EMBL" id="CP000285">
    <property type="protein sequence ID" value="ABE57400.1"/>
    <property type="molecule type" value="Genomic_DNA"/>
</dbReference>
<protein>
    <submittedName>
        <fullName evidence="1">Uncharacterized protein</fullName>
    </submittedName>
</protein>
<dbReference type="OrthoDB" id="495783at2"/>
<dbReference type="Pfam" id="PF04463">
    <property type="entry name" value="2-thiour_desulf"/>
    <property type="match status" value="1"/>
</dbReference>